<dbReference type="EMBL" id="BEYU01000071">
    <property type="protein sequence ID" value="GBG30147.1"/>
    <property type="molecule type" value="Genomic_DNA"/>
</dbReference>
<reference evidence="2 3" key="1">
    <citation type="submission" date="2017-12" db="EMBL/GenBank/DDBJ databases">
        <title>Sequencing, de novo assembly and annotation of complete genome of a new Thraustochytrid species, strain FCC1311.</title>
        <authorList>
            <person name="Sedici K."/>
            <person name="Godart F."/>
            <person name="Aiese Cigliano R."/>
            <person name="Sanseverino W."/>
            <person name="Barakat M."/>
            <person name="Ortet P."/>
            <person name="Marechal E."/>
            <person name="Cagnac O."/>
            <person name="Amato A."/>
        </authorList>
    </citation>
    <scope>NUCLEOTIDE SEQUENCE [LARGE SCALE GENOMIC DNA]</scope>
</reference>
<sequence length="95" mass="10187">MGADGGRPSEDATDGTRPVGGDEDGWLGEGWCREREQTMPRAGGKSTALTAKKAKAKGKVVTDEDIEFKKKQKEQQKKEAELRAKLAGGKGGKKK</sequence>
<protein>
    <recommendedName>
        <fullName evidence="4">Translation machinery-associated protein 7</fullName>
    </recommendedName>
</protein>
<evidence type="ECO:0000256" key="1">
    <source>
        <dbReference type="SAM" id="MobiDB-lite"/>
    </source>
</evidence>
<feature type="compositionally biased region" description="Basic and acidic residues" evidence="1">
    <location>
        <begin position="67"/>
        <end position="84"/>
    </location>
</feature>
<evidence type="ECO:0000313" key="3">
    <source>
        <dbReference type="Proteomes" id="UP000241890"/>
    </source>
</evidence>
<comment type="caution">
    <text evidence="2">The sequence shown here is derived from an EMBL/GenBank/DDBJ whole genome shotgun (WGS) entry which is preliminary data.</text>
</comment>
<keyword evidence="3" id="KW-1185">Reference proteome</keyword>
<accession>A0A2R5GGY2</accession>
<dbReference type="Proteomes" id="UP000241890">
    <property type="component" value="Unassembled WGS sequence"/>
</dbReference>
<organism evidence="2 3">
    <name type="scientific">Hondaea fermentalgiana</name>
    <dbReference type="NCBI Taxonomy" id="2315210"/>
    <lineage>
        <taxon>Eukaryota</taxon>
        <taxon>Sar</taxon>
        <taxon>Stramenopiles</taxon>
        <taxon>Bigyra</taxon>
        <taxon>Labyrinthulomycetes</taxon>
        <taxon>Thraustochytrida</taxon>
        <taxon>Thraustochytriidae</taxon>
        <taxon>Hondaea</taxon>
    </lineage>
</organism>
<proteinExistence type="predicted"/>
<dbReference type="AlphaFoldDB" id="A0A2R5GGY2"/>
<evidence type="ECO:0000313" key="2">
    <source>
        <dbReference type="EMBL" id="GBG30147.1"/>
    </source>
</evidence>
<name>A0A2R5GGY2_9STRA</name>
<dbReference type="InParanoid" id="A0A2R5GGY2"/>
<gene>
    <name evidence="2" type="ORF">FCC1311_063672</name>
</gene>
<feature type="compositionally biased region" description="Low complexity" evidence="1">
    <location>
        <begin position="42"/>
        <end position="51"/>
    </location>
</feature>
<evidence type="ECO:0008006" key="4">
    <source>
        <dbReference type="Google" id="ProtNLM"/>
    </source>
</evidence>
<feature type="region of interest" description="Disordered" evidence="1">
    <location>
        <begin position="1"/>
        <end position="95"/>
    </location>
</feature>